<protein>
    <submittedName>
        <fullName evidence="1">Uncharacterized protein</fullName>
    </submittedName>
</protein>
<accession>A0A3P7JFK7</accession>
<evidence type="ECO:0000313" key="2">
    <source>
        <dbReference type="Proteomes" id="UP000270094"/>
    </source>
</evidence>
<evidence type="ECO:0000313" key="1">
    <source>
        <dbReference type="EMBL" id="VDM79523.1"/>
    </source>
</evidence>
<dbReference type="AlphaFoldDB" id="A0A3P7JFK7"/>
<reference evidence="1 2" key="1">
    <citation type="submission" date="2018-11" db="EMBL/GenBank/DDBJ databases">
        <authorList>
            <consortium name="Pathogen Informatics"/>
        </authorList>
    </citation>
    <scope>NUCLEOTIDE SEQUENCE [LARGE SCALE GENOMIC DNA]</scope>
</reference>
<keyword evidence="2" id="KW-1185">Reference proteome</keyword>
<organism evidence="1 2">
    <name type="scientific">Strongylus vulgaris</name>
    <name type="common">Blood worm</name>
    <dbReference type="NCBI Taxonomy" id="40348"/>
    <lineage>
        <taxon>Eukaryota</taxon>
        <taxon>Metazoa</taxon>
        <taxon>Ecdysozoa</taxon>
        <taxon>Nematoda</taxon>
        <taxon>Chromadorea</taxon>
        <taxon>Rhabditida</taxon>
        <taxon>Rhabditina</taxon>
        <taxon>Rhabditomorpha</taxon>
        <taxon>Strongyloidea</taxon>
        <taxon>Strongylidae</taxon>
        <taxon>Strongylus</taxon>
    </lineage>
</organism>
<sequence>MRVALGVEREAHGVILRITILADSVARWFPDPSAINCGESLARLSKAAKFEEKSIACAACKKKKALHSGLHLWHRMSSEAVSDCTGRHGD</sequence>
<proteinExistence type="predicted"/>
<dbReference type="Proteomes" id="UP000270094">
    <property type="component" value="Unassembled WGS sequence"/>
</dbReference>
<name>A0A3P7JFK7_STRVU</name>
<gene>
    <name evidence="1" type="ORF">SVUK_LOCUS14521</name>
</gene>
<dbReference type="EMBL" id="UYYB01105423">
    <property type="protein sequence ID" value="VDM79523.1"/>
    <property type="molecule type" value="Genomic_DNA"/>
</dbReference>